<protein>
    <submittedName>
        <fullName evidence="2">F-box protein At1g78280-like isoform X1</fullName>
    </submittedName>
</protein>
<organism evidence="1 2">
    <name type="scientific">Vigna radiata var. radiata</name>
    <name type="common">Mung bean</name>
    <name type="synonym">Phaseolus aureus</name>
    <dbReference type="NCBI Taxonomy" id="3916"/>
    <lineage>
        <taxon>Eukaryota</taxon>
        <taxon>Viridiplantae</taxon>
        <taxon>Streptophyta</taxon>
        <taxon>Embryophyta</taxon>
        <taxon>Tracheophyta</taxon>
        <taxon>Spermatophyta</taxon>
        <taxon>Magnoliopsida</taxon>
        <taxon>eudicotyledons</taxon>
        <taxon>Gunneridae</taxon>
        <taxon>Pentapetalae</taxon>
        <taxon>rosids</taxon>
        <taxon>fabids</taxon>
        <taxon>Fabales</taxon>
        <taxon>Fabaceae</taxon>
        <taxon>Papilionoideae</taxon>
        <taxon>50 kb inversion clade</taxon>
        <taxon>NPAAA clade</taxon>
        <taxon>indigoferoid/millettioid clade</taxon>
        <taxon>Phaseoleae</taxon>
        <taxon>Vigna</taxon>
    </lineage>
</organism>
<dbReference type="STRING" id="3916.A0A1S3V463"/>
<sequence>MEKVYLISLRKTISPVGNAVLIISHLGFGGRKQLEYRNAGMLVNESGSLAGNSNIWPYVITKRCAGNMFAELRDKLTWEDKTNLASFLGEQLHYLHLLSYPPPNISSFCDIDHELSLVEANGYIATVTSKSNVTAEWWLFTRTLAKMRKDVSSRLIKCIIIIETG</sequence>
<dbReference type="OrthoDB" id="1717558at2759"/>
<proteinExistence type="predicted"/>
<evidence type="ECO:0000313" key="2">
    <source>
        <dbReference type="RefSeq" id="XP_014512972.1"/>
    </source>
</evidence>
<keyword evidence="1" id="KW-1185">Reference proteome</keyword>
<dbReference type="AlphaFoldDB" id="A0A1S3V463"/>
<reference evidence="1" key="1">
    <citation type="journal article" date="2014" name="Nat. Commun.">
        <title>Genome sequence of mungbean and insights into evolution within Vigna species.</title>
        <authorList>
            <person name="Kang Y.J."/>
            <person name="Kim S.K."/>
            <person name="Kim M.Y."/>
            <person name="Lestari P."/>
            <person name="Kim K.H."/>
            <person name="Ha B.K."/>
            <person name="Jun T.H."/>
            <person name="Hwang W.J."/>
            <person name="Lee T."/>
            <person name="Lee J."/>
            <person name="Shim S."/>
            <person name="Yoon M.Y."/>
            <person name="Jang Y.E."/>
            <person name="Han K.S."/>
            <person name="Taeprayoon P."/>
            <person name="Yoon N."/>
            <person name="Somta P."/>
            <person name="Tanya P."/>
            <person name="Kim K.S."/>
            <person name="Gwag J.G."/>
            <person name="Moon J.K."/>
            <person name="Lee Y.H."/>
            <person name="Park B.S."/>
            <person name="Bombarely A."/>
            <person name="Doyle J.J."/>
            <person name="Jackson S.A."/>
            <person name="Schafleitner R."/>
            <person name="Srinives P."/>
            <person name="Varshney R.K."/>
            <person name="Lee S.H."/>
        </authorList>
    </citation>
    <scope>NUCLEOTIDE SEQUENCE [LARGE SCALE GENOMIC DNA]</scope>
    <source>
        <strain evidence="1">cv. VC1973A</strain>
    </source>
</reference>
<name>A0A1S3V463_VIGRR</name>
<reference evidence="2" key="2">
    <citation type="submission" date="2025-08" db="UniProtKB">
        <authorList>
            <consortium name="RefSeq"/>
        </authorList>
    </citation>
    <scope>IDENTIFICATION</scope>
    <source>
        <tissue evidence="2">Leaf</tissue>
    </source>
</reference>
<evidence type="ECO:0000313" key="1">
    <source>
        <dbReference type="Proteomes" id="UP000087766"/>
    </source>
</evidence>
<accession>A0A1S3V463</accession>
<dbReference type="Proteomes" id="UP000087766">
    <property type="component" value="Chromosome 8"/>
</dbReference>
<gene>
    <name evidence="2" type="primary">LOC106771493</name>
</gene>
<dbReference type="RefSeq" id="XP_014512972.1">
    <property type="nucleotide sequence ID" value="XM_014657486.2"/>
</dbReference>
<dbReference type="GeneID" id="106771493"/>
<dbReference type="KEGG" id="vra:106771493"/>